<accession>A0ABD3SKM4</accession>
<dbReference type="Proteomes" id="UP001634393">
    <property type="component" value="Unassembled WGS sequence"/>
</dbReference>
<reference evidence="1 2" key="1">
    <citation type="submission" date="2024-12" db="EMBL/GenBank/DDBJ databases">
        <title>The unique morphological basis and parallel evolutionary history of personate flowers in Penstemon.</title>
        <authorList>
            <person name="Depatie T.H."/>
            <person name="Wessinger C.A."/>
        </authorList>
    </citation>
    <scope>NUCLEOTIDE SEQUENCE [LARGE SCALE GENOMIC DNA]</scope>
    <source>
        <strain evidence="1">WTNN_2</strain>
        <tissue evidence="1">Leaf</tissue>
    </source>
</reference>
<dbReference type="EMBL" id="JBJXBP010000006">
    <property type="protein sequence ID" value="KAL3824941.1"/>
    <property type="molecule type" value="Genomic_DNA"/>
</dbReference>
<sequence>MKAIIEAIAVKDYFLRDDSSTPILTNALSGIVDIVSEAKKLFYMGCDKCYSGIGADFNYAYTCVACKECTVAKPRSLHYFISHDINYLLVYFL</sequence>
<protein>
    <submittedName>
        <fullName evidence="1">Uncharacterized protein</fullName>
    </submittedName>
</protein>
<proteinExistence type="predicted"/>
<gene>
    <name evidence="1" type="ORF">ACJIZ3_020970</name>
</gene>
<comment type="caution">
    <text evidence="1">The sequence shown here is derived from an EMBL/GenBank/DDBJ whole genome shotgun (WGS) entry which is preliminary data.</text>
</comment>
<name>A0ABD3SKM4_9LAMI</name>
<organism evidence="1 2">
    <name type="scientific">Penstemon smallii</name>
    <dbReference type="NCBI Taxonomy" id="265156"/>
    <lineage>
        <taxon>Eukaryota</taxon>
        <taxon>Viridiplantae</taxon>
        <taxon>Streptophyta</taxon>
        <taxon>Embryophyta</taxon>
        <taxon>Tracheophyta</taxon>
        <taxon>Spermatophyta</taxon>
        <taxon>Magnoliopsida</taxon>
        <taxon>eudicotyledons</taxon>
        <taxon>Gunneridae</taxon>
        <taxon>Pentapetalae</taxon>
        <taxon>asterids</taxon>
        <taxon>lamiids</taxon>
        <taxon>Lamiales</taxon>
        <taxon>Plantaginaceae</taxon>
        <taxon>Cheloneae</taxon>
        <taxon>Penstemon</taxon>
    </lineage>
</organism>
<keyword evidence="2" id="KW-1185">Reference proteome</keyword>
<dbReference type="AlphaFoldDB" id="A0ABD3SKM4"/>
<evidence type="ECO:0000313" key="1">
    <source>
        <dbReference type="EMBL" id="KAL3824941.1"/>
    </source>
</evidence>
<evidence type="ECO:0000313" key="2">
    <source>
        <dbReference type="Proteomes" id="UP001634393"/>
    </source>
</evidence>